<evidence type="ECO:0000313" key="2">
    <source>
        <dbReference type="EMBL" id="KAA1112366.1"/>
    </source>
</evidence>
<feature type="region of interest" description="Disordered" evidence="1">
    <location>
        <begin position="297"/>
        <end position="323"/>
    </location>
</feature>
<protein>
    <submittedName>
        <fullName evidence="2">Uncharacterized protein</fullName>
    </submittedName>
</protein>
<evidence type="ECO:0000256" key="1">
    <source>
        <dbReference type="SAM" id="MobiDB-lite"/>
    </source>
</evidence>
<sequence>MPRFPIRAPCVVTTSPATVDPIQNTPTLLSTPISVPLAMPSCLLLPGIAGSSVYYSISSDHSPTNSFDEDVVVVISPCCPVFLLLTAAAFFPISDSSTVSSPFERISNQVPAAIVAENLHPIDTMVGETFNDGRNRLLASIAPPAQKAESITTASDQDAEYELDSYSDYQLESGEILESETGEAFDNHCKHSPALIAPPAPDVESIAHSSDRDAEYELDSCTYSSEYVDELDFSSDHDRQLESGEILESEPDGTLKGAIDPAALADEFVKADPSHVIVSHVDPSLLVQAAKEANDSDSESAISLASFPDDPKDTTYIPPRACKKRSKPRADRVRFSGCSSLKPEPVWFRPRDAKGRFIASRPKGKRSIAKTGDIPSDSPHMSLGSSSSSNSAANQRCLTETATNTFLNTVLSFPADNYPFTFDHSNPFSTHLELVPAPAPDAGIDPLLPNPTMNLPLHDPRMQFRAAVLHLFRVLEPFLTGFSPLRGEWELIEVVSQALLSAQECEGGSSQFFDPIHCLRKANFPWVLFGYNFFYVAVD</sequence>
<evidence type="ECO:0000313" key="3">
    <source>
        <dbReference type="Proteomes" id="UP000325313"/>
    </source>
</evidence>
<reference evidence="2 3" key="1">
    <citation type="submission" date="2019-05" db="EMBL/GenBank/DDBJ databases">
        <title>Emergence of the Ug99 lineage of the wheat stem rust pathogen through somatic hybridization.</title>
        <authorList>
            <person name="Li F."/>
            <person name="Upadhyaya N.M."/>
            <person name="Sperschneider J."/>
            <person name="Matny O."/>
            <person name="Nguyen-Phuc H."/>
            <person name="Mago R."/>
            <person name="Raley C."/>
            <person name="Miller M.E."/>
            <person name="Silverstein K.A.T."/>
            <person name="Henningsen E."/>
            <person name="Hirsch C.D."/>
            <person name="Visser B."/>
            <person name="Pretorius Z.A."/>
            <person name="Steffenson B.J."/>
            <person name="Schwessinger B."/>
            <person name="Dodds P.N."/>
            <person name="Figueroa M."/>
        </authorList>
    </citation>
    <scope>NUCLEOTIDE SEQUENCE [LARGE SCALE GENOMIC DNA]</scope>
    <source>
        <strain evidence="2 3">Ug99</strain>
    </source>
</reference>
<proteinExistence type="predicted"/>
<comment type="caution">
    <text evidence="2">The sequence shown here is derived from an EMBL/GenBank/DDBJ whole genome shotgun (WGS) entry which is preliminary data.</text>
</comment>
<feature type="compositionally biased region" description="Low complexity" evidence="1">
    <location>
        <begin position="376"/>
        <end position="391"/>
    </location>
</feature>
<dbReference type="EMBL" id="VDEP01000278">
    <property type="protein sequence ID" value="KAA1112366.1"/>
    <property type="molecule type" value="Genomic_DNA"/>
</dbReference>
<feature type="region of interest" description="Disordered" evidence="1">
    <location>
        <begin position="359"/>
        <end position="395"/>
    </location>
</feature>
<name>A0A5B0QGM5_PUCGR</name>
<dbReference type="Proteomes" id="UP000325313">
    <property type="component" value="Unassembled WGS sequence"/>
</dbReference>
<gene>
    <name evidence="2" type="ORF">PGTUg99_009921</name>
</gene>
<organism evidence="2 3">
    <name type="scientific">Puccinia graminis f. sp. tritici</name>
    <dbReference type="NCBI Taxonomy" id="56615"/>
    <lineage>
        <taxon>Eukaryota</taxon>
        <taxon>Fungi</taxon>
        <taxon>Dikarya</taxon>
        <taxon>Basidiomycota</taxon>
        <taxon>Pucciniomycotina</taxon>
        <taxon>Pucciniomycetes</taxon>
        <taxon>Pucciniales</taxon>
        <taxon>Pucciniaceae</taxon>
        <taxon>Puccinia</taxon>
    </lineage>
</organism>
<dbReference type="AlphaFoldDB" id="A0A5B0QGM5"/>
<accession>A0A5B0QGM5</accession>